<evidence type="ECO:0000256" key="1">
    <source>
        <dbReference type="SAM" id="MobiDB-lite"/>
    </source>
</evidence>
<dbReference type="SUPFAM" id="SSF52540">
    <property type="entry name" value="P-loop containing nucleoside triphosphate hydrolases"/>
    <property type="match status" value="1"/>
</dbReference>
<dbReference type="PANTHER" id="PTHR43721:SF11">
    <property type="entry name" value="SELENOCYSTEINE-SPECIFIC ELONGATION FACTOR"/>
    <property type="match status" value="1"/>
</dbReference>
<keyword evidence="4" id="KW-1185">Reference proteome</keyword>
<dbReference type="CDD" id="cd04094">
    <property type="entry name" value="eSelB_III"/>
    <property type="match status" value="1"/>
</dbReference>
<dbReference type="CDD" id="cd01889">
    <property type="entry name" value="SelB_euk"/>
    <property type="match status" value="1"/>
</dbReference>
<dbReference type="Pfam" id="PF21131">
    <property type="entry name" value="eEFSec_4th"/>
    <property type="match status" value="1"/>
</dbReference>
<dbReference type="InterPro" id="IPR027417">
    <property type="entry name" value="P-loop_NTPase"/>
</dbReference>
<organism evidence="3 4">
    <name type="scientific">Porites lobata</name>
    <dbReference type="NCBI Taxonomy" id="104759"/>
    <lineage>
        <taxon>Eukaryota</taxon>
        <taxon>Metazoa</taxon>
        <taxon>Cnidaria</taxon>
        <taxon>Anthozoa</taxon>
        <taxon>Hexacorallia</taxon>
        <taxon>Scleractinia</taxon>
        <taxon>Fungiina</taxon>
        <taxon>Poritidae</taxon>
        <taxon>Porites</taxon>
    </lineage>
</organism>
<dbReference type="Pfam" id="PF00009">
    <property type="entry name" value="GTP_EFTU"/>
    <property type="match status" value="1"/>
</dbReference>
<dbReference type="SUPFAM" id="SSF50447">
    <property type="entry name" value="Translation proteins"/>
    <property type="match status" value="1"/>
</dbReference>
<dbReference type="Pfam" id="PF21208">
    <property type="entry name" value="euk_SelB_III"/>
    <property type="match status" value="1"/>
</dbReference>
<feature type="region of interest" description="Disordered" evidence="1">
    <location>
        <begin position="527"/>
        <end position="551"/>
    </location>
</feature>
<protein>
    <recommendedName>
        <fullName evidence="2">Tr-type G domain-containing protein</fullName>
    </recommendedName>
</protein>
<feature type="region of interest" description="Disordered" evidence="1">
    <location>
        <begin position="372"/>
        <end position="391"/>
    </location>
</feature>
<evidence type="ECO:0000313" key="4">
    <source>
        <dbReference type="Proteomes" id="UP001159405"/>
    </source>
</evidence>
<dbReference type="Proteomes" id="UP001159405">
    <property type="component" value="Unassembled WGS sequence"/>
</dbReference>
<evidence type="ECO:0000259" key="2">
    <source>
        <dbReference type="PROSITE" id="PS51722"/>
    </source>
</evidence>
<feature type="compositionally biased region" description="Basic and acidic residues" evidence="1">
    <location>
        <begin position="378"/>
        <end position="387"/>
    </location>
</feature>
<feature type="domain" description="Tr-type G" evidence="2">
    <location>
        <begin position="9"/>
        <end position="210"/>
    </location>
</feature>
<dbReference type="PROSITE" id="PS51722">
    <property type="entry name" value="G_TR_2"/>
    <property type="match status" value="1"/>
</dbReference>
<dbReference type="Gene3D" id="3.40.50.300">
    <property type="entry name" value="P-loop containing nucleotide triphosphate hydrolases"/>
    <property type="match status" value="1"/>
</dbReference>
<dbReference type="InterPro" id="IPR005225">
    <property type="entry name" value="Small_GTP-bd"/>
</dbReference>
<dbReference type="InterPro" id="IPR050055">
    <property type="entry name" value="EF-Tu_GTPase"/>
</dbReference>
<dbReference type="InterPro" id="IPR004161">
    <property type="entry name" value="EFTu-like_2"/>
</dbReference>
<dbReference type="EMBL" id="CALNXK010000034">
    <property type="protein sequence ID" value="CAH3120304.1"/>
    <property type="molecule type" value="Genomic_DNA"/>
</dbReference>
<dbReference type="InterPro" id="IPR000795">
    <property type="entry name" value="T_Tr_GTP-bd_dom"/>
</dbReference>
<dbReference type="InterPro" id="IPR049393">
    <property type="entry name" value="eEFSec_III"/>
</dbReference>
<gene>
    <name evidence="3" type="ORF">PLOB_00027833</name>
</gene>
<dbReference type="NCBIfam" id="TIGR00231">
    <property type="entry name" value="small_GTP"/>
    <property type="match status" value="1"/>
</dbReference>
<proteinExistence type="predicted"/>
<dbReference type="PANTHER" id="PTHR43721">
    <property type="entry name" value="ELONGATION FACTOR TU-RELATED"/>
    <property type="match status" value="1"/>
</dbReference>
<accession>A0ABN8NS69</accession>
<evidence type="ECO:0000313" key="3">
    <source>
        <dbReference type="EMBL" id="CAH3120304.1"/>
    </source>
</evidence>
<name>A0ABN8NS69_9CNID</name>
<reference evidence="3 4" key="1">
    <citation type="submission" date="2022-05" db="EMBL/GenBank/DDBJ databases">
        <authorList>
            <consortium name="Genoscope - CEA"/>
            <person name="William W."/>
        </authorList>
    </citation>
    <scope>NUCLEOTIDE SEQUENCE [LARGE SCALE GENOMIC DNA]</scope>
</reference>
<dbReference type="CDD" id="cd03696">
    <property type="entry name" value="SelB_II"/>
    <property type="match status" value="1"/>
</dbReference>
<dbReference type="InterPro" id="IPR009000">
    <property type="entry name" value="Transl_B-barrel_sf"/>
</dbReference>
<comment type="caution">
    <text evidence="3">The sequence shown here is derived from an EMBL/GenBank/DDBJ whole genome shotgun (WGS) entry which is preliminary data.</text>
</comment>
<dbReference type="Gene3D" id="2.40.30.10">
    <property type="entry name" value="Translation factors"/>
    <property type="match status" value="1"/>
</dbReference>
<dbReference type="InterPro" id="IPR049394">
    <property type="entry name" value="eEFSec_C"/>
</dbReference>
<dbReference type="Pfam" id="PF03144">
    <property type="entry name" value="GTP_EFTU_D2"/>
    <property type="match status" value="1"/>
</dbReference>
<dbReference type="PRINTS" id="PR00315">
    <property type="entry name" value="ELONGATNFCT"/>
</dbReference>
<sequence length="583" mass="63903">MATTLNKKVLNFNIGVLGHIDSGKTSLAKALSSTASTASFDKNPQSKERGITLDLGFSSFQVPLPEHLKQHPYDLLQFTLVDCPGHASLIRTIIGGAQIIDMMMLVVDVTKGMQTQTAECLVIGEILCEKMVVVLNKTDLLKEEKRDALIEKMTKKMAKTLENTKFAGSPILAVSAKPGGPDCPDSEPVGTQKLIDLLSSLSYLPIRDPSGPMVYAVDHCFSIRGQGTVMTGTILSGSIKVNDTIEIPSMKVTKKVKSMQMFRVPVTEASQGDRVGICVTQFDPKLLERGLVCSPSTIPTIFAAIISVKHIPYYKGTITSKSKFHITIGHETVMGKLQVFGLPPGQSVDPPQDSKSFDMSREYVFQEAIMEQSSHSAKSADKEREDTESNPVPNQQWLFIEFEKPVTCPEHSLVIGSRLDTDIHLNVCRIAFHGQLLVPVMDKNYTETFLPQLKVYKTKAREGVVERMADEYSVIAHSLFKKETNIQTFVGMKIRLTTGEEGMIEGAFGQSGKVKIRIPSGLSADTIPKLSSGGKKRGGKNKGAAITSPEVTGDSVEQLTTAVKVILEFKRYSYDPQKKMIQT</sequence>